<dbReference type="InterPro" id="IPR007263">
    <property type="entry name" value="DCC1-like"/>
</dbReference>
<organism evidence="1 2">
    <name type="scientific">Xaviernesmea oryzae</name>
    <dbReference type="NCBI Taxonomy" id="464029"/>
    <lineage>
        <taxon>Bacteria</taxon>
        <taxon>Pseudomonadati</taxon>
        <taxon>Pseudomonadota</taxon>
        <taxon>Alphaproteobacteria</taxon>
        <taxon>Hyphomicrobiales</taxon>
        <taxon>Rhizobiaceae</taxon>
        <taxon>Rhizobium/Agrobacterium group</taxon>
        <taxon>Xaviernesmea</taxon>
    </lineage>
</organism>
<dbReference type="Proteomes" id="UP000186364">
    <property type="component" value="Unassembled WGS sequence"/>
</dbReference>
<name>A0A1Q9ARJ0_9HYPH</name>
<dbReference type="Pfam" id="PF04134">
    <property type="entry name" value="DCC1-like"/>
    <property type="match status" value="1"/>
</dbReference>
<dbReference type="InterPro" id="IPR052927">
    <property type="entry name" value="DCC_oxidoreductase"/>
</dbReference>
<dbReference type="PANTHER" id="PTHR33639">
    <property type="entry name" value="THIOL-DISULFIDE OXIDOREDUCTASE DCC"/>
    <property type="match status" value="1"/>
</dbReference>
<comment type="caution">
    <text evidence="1">The sequence shown here is derived from an EMBL/GenBank/DDBJ whole genome shotgun (WGS) entry which is preliminary data.</text>
</comment>
<evidence type="ECO:0008006" key="3">
    <source>
        <dbReference type="Google" id="ProtNLM"/>
    </source>
</evidence>
<evidence type="ECO:0000313" key="1">
    <source>
        <dbReference type="EMBL" id="OLP57999.1"/>
    </source>
</evidence>
<dbReference type="AlphaFoldDB" id="A0A1Q9ARJ0"/>
<proteinExistence type="predicted"/>
<dbReference type="PANTHER" id="PTHR33639:SF2">
    <property type="entry name" value="DUF393 DOMAIN-CONTAINING PROTEIN"/>
    <property type="match status" value="1"/>
</dbReference>
<sequence length="146" mass="16698">MAPERQDLQSEQRPETAGPIVLFDAECVLCSANARFILEHDRRGHFRLASMQSAAGQRLYRANDMDPADPTSMIVVDGAKLRRDSDAALSIYEGLGYPWRLMGLFRLVPRPVRDAGYRLIARNRYRLFGKRDSCWVAPAIYRDRIL</sequence>
<dbReference type="GO" id="GO:0015035">
    <property type="term" value="F:protein-disulfide reductase activity"/>
    <property type="evidence" value="ECO:0007669"/>
    <property type="project" value="InterPro"/>
</dbReference>
<reference evidence="1 2" key="1">
    <citation type="submission" date="2016-09" db="EMBL/GenBank/DDBJ databases">
        <title>Rhizobium sp. nov., a novel species isolated from the rice rhizosphere.</title>
        <authorList>
            <person name="Zhao J."/>
            <person name="Zhang X."/>
        </authorList>
    </citation>
    <scope>NUCLEOTIDE SEQUENCE [LARGE SCALE GENOMIC DNA]</scope>
    <source>
        <strain evidence="1 2">1.7048</strain>
    </source>
</reference>
<dbReference type="EMBL" id="MKIP01000059">
    <property type="protein sequence ID" value="OLP57999.1"/>
    <property type="molecule type" value="Genomic_DNA"/>
</dbReference>
<keyword evidence="2" id="KW-1185">Reference proteome</keyword>
<dbReference type="OrthoDB" id="9785438at2"/>
<evidence type="ECO:0000313" key="2">
    <source>
        <dbReference type="Proteomes" id="UP000186364"/>
    </source>
</evidence>
<accession>A0A1Q9ARJ0</accession>
<gene>
    <name evidence="1" type="ORF">BJF93_12920</name>
</gene>
<dbReference type="RefSeq" id="WP_075629905.1">
    <property type="nucleotide sequence ID" value="NZ_FOAM01000018.1"/>
</dbReference>
<protein>
    <recommendedName>
        <fullName evidence="3">Thiol-disulfide oxidoreductase DCC family protein</fullName>
    </recommendedName>
</protein>